<evidence type="ECO:0000256" key="2">
    <source>
        <dbReference type="ARBA" id="ARBA00023043"/>
    </source>
</evidence>
<reference evidence="5" key="2">
    <citation type="submission" date="2010-04" db="EMBL/GenBank/DDBJ databases">
        <authorList>
            <person name="Buell R."/>
            <person name="Hamilton J."/>
            <person name="Hostetler J."/>
        </authorList>
    </citation>
    <scope>NUCLEOTIDE SEQUENCE [LARGE SCALE GENOMIC DNA]</scope>
    <source>
        <strain evidence="5">DAOM:BR144</strain>
    </source>
</reference>
<reference evidence="5" key="1">
    <citation type="journal article" date="2010" name="Genome Biol.">
        <title>Genome sequence of the necrotrophic plant pathogen Pythium ultimum reveals original pathogenicity mechanisms and effector repertoire.</title>
        <authorList>
            <person name="Levesque C.A."/>
            <person name="Brouwer H."/>
            <person name="Cano L."/>
            <person name="Hamilton J.P."/>
            <person name="Holt C."/>
            <person name="Huitema E."/>
            <person name="Raffaele S."/>
            <person name="Robideau G.P."/>
            <person name="Thines M."/>
            <person name="Win J."/>
            <person name="Zerillo M.M."/>
            <person name="Beakes G.W."/>
            <person name="Boore J.L."/>
            <person name="Busam D."/>
            <person name="Dumas B."/>
            <person name="Ferriera S."/>
            <person name="Fuerstenberg S.I."/>
            <person name="Gachon C.M."/>
            <person name="Gaulin E."/>
            <person name="Govers F."/>
            <person name="Grenville-Briggs L."/>
            <person name="Horner N."/>
            <person name="Hostetler J."/>
            <person name="Jiang R.H."/>
            <person name="Johnson J."/>
            <person name="Krajaejun T."/>
            <person name="Lin H."/>
            <person name="Meijer H.J."/>
            <person name="Moore B."/>
            <person name="Morris P."/>
            <person name="Phuntmart V."/>
            <person name="Puiu D."/>
            <person name="Shetty J."/>
            <person name="Stajich J.E."/>
            <person name="Tripathy S."/>
            <person name="Wawra S."/>
            <person name="van West P."/>
            <person name="Whitty B.R."/>
            <person name="Coutinho P.M."/>
            <person name="Henrissat B."/>
            <person name="Martin F."/>
            <person name="Thomas P.D."/>
            <person name="Tyler B.M."/>
            <person name="De Vries R.P."/>
            <person name="Kamoun S."/>
            <person name="Yandell M."/>
            <person name="Tisserat N."/>
            <person name="Buell C.R."/>
        </authorList>
    </citation>
    <scope>NUCLEOTIDE SEQUENCE</scope>
    <source>
        <strain evidence="5">DAOM:BR144</strain>
    </source>
</reference>
<sequence>MNQDDDDDDNDRINAVIAYCAGNDSSVLGKPMSESVFSTRRAHIRHLKSLLRLGADVNAQSHEGETALANAVNDQDEAAVRLLLHFNADASILNRVSGDSLLHVTARVGACDIIWELLIQHGADLFVLNRDHRQPLELLRDTVWAARLMSSLTALLATIAARPKHKKQRIEP</sequence>
<keyword evidence="1" id="KW-0677">Repeat</keyword>
<dbReference type="InterPro" id="IPR002110">
    <property type="entry name" value="Ankyrin_rpt"/>
</dbReference>
<dbReference type="InterPro" id="IPR036770">
    <property type="entry name" value="Ankyrin_rpt-contain_sf"/>
</dbReference>
<evidence type="ECO:0000256" key="3">
    <source>
        <dbReference type="PROSITE-ProRule" id="PRU00023"/>
    </source>
</evidence>
<feature type="repeat" description="ANK" evidence="3">
    <location>
        <begin position="97"/>
        <end position="130"/>
    </location>
</feature>
<organism evidence="4 5">
    <name type="scientific">Globisporangium ultimum (strain ATCC 200006 / CBS 805.95 / DAOM BR144)</name>
    <name type="common">Pythium ultimum</name>
    <dbReference type="NCBI Taxonomy" id="431595"/>
    <lineage>
        <taxon>Eukaryota</taxon>
        <taxon>Sar</taxon>
        <taxon>Stramenopiles</taxon>
        <taxon>Oomycota</taxon>
        <taxon>Peronosporomycetes</taxon>
        <taxon>Pythiales</taxon>
        <taxon>Pythiaceae</taxon>
        <taxon>Globisporangium</taxon>
    </lineage>
</organism>
<dbReference type="PROSITE" id="PS50088">
    <property type="entry name" value="ANK_REPEAT"/>
    <property type="match status" value="2"/>
</dbReference>
<protein>
    <submittedName>
        <fullName evidence="4">Uncharacterized protein</fullName>
    </submittedName>
</protein>
<dbReference type="VEuPathDB" id="FungiDB:PYU1_G009150"/>
<dbReference type="PROSITE" id="PS50297">
    <property type="entry name" value="ANK_REP_REGION"/>
    <property type="match status" value="1"/>
</dbReference>
<keyword evidence="2 3" id="KW-0040">ANK repeat</keyword>
<name>K3WW20_GLOUD</name>
<evidence type="ECO:0000256" key="1">
    <source>
        <dbReference type="ARBA" id="ARBA00022737"/>
    </source>
</evidence>
<dbReference type="Gene3D" id="1.25.40.20">
    <property type="entry name" value="Ankyrin repeat-containing domain"/>
    <property type="match status" value="1"/>
</dbReference>
<dbReference type="SUPFAM" id="SSF48403">
    <property type="entry name" value="Ankyrin repeat"/>
    <property type="match status" value="1"/>
</dbReference>
<keyword evidence="5" id="KW-1185">Reference proteome</keyword>
<evidence type="ECO:0000313" key="4">
    <source>
        <dbReference type="EnsemblProtists" id="PYU1_T009168"/>
    </source>
</evidence>
<proteinExistence type="predicted"/>
<dbReference type="Proteomes" id="UP000019132">
    <property type="component" value="Unassembled WGS sequence"/>
</dbReference>
<dbReference type="InParanoid" id="K3WW20"/>
<dbReference type="EnsemblProtists" id="PYU1_T009168">
    <property type="protein sequence ID" value="PYU1_T009168"/>
    <property type="gene ID" value="PYU1_G009150"/>
</dbReference>
<dbReference type="Pfam" id="PF12796">
    <property type="entry name" value="Ank_2"/>
    <property type="match status" value="1"/>
</dbReference>
<reference evidence="4" key="3">
    <citation type="submission" date="2015-02" db="UniProtKB">
        <authorList>
            <consortium name="EnsemblProtists"/>
        </authorList>
    </citation>
    <scope>IDENTIFICATION</scope>
    <source>
        <strain evidence="4">DAOM BR144</strain>
    </source>
</reference>
<feature type="repeat" description="ANK" evidence="3">
    <location>
        <begin position="63"/>
        <end position="95"/>
    </location>
</feature>
<accession>K3WW20</accession>
<dbReference type="AlphaFoldDB" id="K3WW20"/>
<evidence type="ECO:0000313" key="5">
    <source>
        <dbReference type="Proteomes" id="UP000019132"/>
    </source>
</evidence>
<dbReference type="STRING" id="431595.K3WW20"/>
<dbReference type="HOGENOM" id="CLU_1558356_0_0_1"/>
<dbReference type="PANTHER" id="PTHR24171">
    <property type="entry name" value="ANKYRIN REPEAT DOMAIN-CONTAINING PROTEIN 39-RELATED"/>
    <property type="match status" value="1"/>
</dbReference>
<dbReference type="EMBL" id="GL376632">
    <property type="status" value="NOT_ANNOTATED_CDS"/>
    <property type="molecule type" value="Genomic_DNA"/>
</dbReference>